<organism evidence="1 2">
    <name type="scientific">Chryseobacterium angstadtii</name>
    <dbReference type="NCBI Taxonomy" id="558151"/>
    <lineage>
        <taxon>Bacteria</taxon>
        <taxon>Pseudomonadati</taxon>
        <taxon>Bacteroidota</taxon>
        <taxon>Flavobacteriia</taxon>
        <taxon>Flavobacteriales</taxon>
        <taxon>Weeksellaceae</taxon>
        <taxon>Chryseobacterium group</taxon>
        <taxon>Chryseobacterium</taxon>
    </lineage>
</organism>
<gene>
    <name evidence="1" type="ORF">ACM46_07670</name>
</gene>
<dbReference type="Proteomes" id="UP000036261">
    <property type="component" value="Unassembled WGS sequence"/>
</dbReference>
<dbReference type="PATRIC" id="fig|558151.6.peg.1609"/>
<dbReference type="OrthoDB" id="7173027at2"/>
<dbReference type="RefSeq" id="WP_048506036.1">
    <property type="nucleotide sequence ID" value="NZ_LFND01000002.1"/>
</dbReference>
<evidence type="ECO:0000313" key="1">
    <source>
        <dbReference type="EMBL" id="KMQ65733.1"/>
    </source>
</evidence>
<comment type="caution">
    <text evidence="1">The sequence shown here is derived from an EMBL/GenBank/DDBJ whole genome shotgun (WGS) entry which is preliminary data.</text>
</comment>
<protein>
    <submittedName>
        <fullName evidence="1">Uncharacterized protein</fullName>
    </submittedName>
</protein>
<dbReference type="AlphaFoldDB" id="A0A0J7IH66"/>
<keyword evidence="2" id="KW-1185">Reference proteome</keyword>
<dbReference type="EMBL" id="LFND01000002">
    <property type="protein sequence ID" value="KMQ65733.1"/>
    <property type="molecule type" value="Genomic_DNA"/>
</dbReference>
<accession>A0A0J7IH66</accession>
<name>A0A0J7IH66_9FLAO</name>
<proteinExistence type="predicted"/>
<sequence length="184" mass="21426">MGKDLTEKAFKNLIQKHIKNTSFVKITLDNDSAIFGFPVKLSDDFLMIEETYDFSLAGIKIVPYKKVRSVRHNKYDKVSKAIYLDEDLVHFNQDIIDKTSLESAESLFKSIKKQNFHCIVESKKNKEDLFSIGEILEVNEKSVMINNYDPAGRINKKPRKISFKNIDLINFNDNYSKVFRKYAK</sequence>
<evidence type="ECO:0000313" key="2">
    <source>
        <dbReference type="Proteomes" id="UP000036261"/>
    </source>
</evidence>
<dbReference type="STRING" id="558151.ACM46_07670"/>
<reference evidence="1 2" key="1">
    <citation type="journal article" date="2013" name="Int. J. Syst. Evol. Microbiol.">
        <title>Chryseobacterium angstadtii sp. nov., isolated from a newt tank.</title>
        <authorList>
            <person name="Kirk K.E."/>
            <person name="Hoffman J.A."/>
            <person name="Smith K.A."/>
            <person name="Strahan B.L."/>
            <person name="Failor K.C."/>
            <person name="Krebs J.E."/>
            <person name="Gale A.N."/>
            <person name="Do T.D."/>
            <person name="Sontag T.C."/>
            <person name="Batties A.M."/>
            <person name="Mistiszyn K."/>
            <person name="Newman J.D."/>
        </authorList>
    </citation>
    <scope>NUCLEOTIDE SEQUENCE [LARGE SCALE GENOMIC DNA]</scope>
    <source>
        <strain evidence="1 2">KM</strain>
    </source>
</reference>